<dbReference type="Proteomes" id="UP000217790">
    <property type="component" value="Unassembled WGS sequence"/>
</dbReference>
<accession>A0A2H3E1Z7</accession>
<dbReference type="InParanoid" id="A0A2H3E1Z7"/>
<dbReference type="EMBL" id="KZ293656">
    <property type="protein sequence ID" value="PBK93716.1"/>
    <property type="molecule type" value="Genomic_DNA"/>
</dbReference>
<keyword evidence="2" id="KW-1185">Reference proteome</keyword>
<sequence>VTNPFLVEITLDRVVPSAGINTIPYISFDHRFEDLIVVPILGTADSGIAEDVSLTQGVSDTLNIVSLGYLDSISLVVYLREATTDRKLGIPVNATGLTQENVPTACVE</sequence>
<organism evidence="1 2">
    <name type="scientific">Armillaria gallica</name>
    <name type="common">Bulbous honey fungus</name>
    <name type="synonym">Armillaria bulbosa</name>
    <dbReference type="NCBI Taxonomy" id="47427"/>
    <lineage>
        <taxon>Eukaryota</taxon>
        <taxon>Fungi</taxon>
        <taxon>Dikarya</taxon>
        <taxon>Basidiomycota</taxon>
        <taxon>Agaricomycotina</taxon>
        <taxon>Agaricomycetes</taxon>
        <taxon>Agaricomycetidae</taxon>
        <taxon>Agaricales</taxon>
        <taxon>Marasmiineae</taxon>
        <taxon>Physalacriaceae</taxon>
        <taxon>Armillaria</taxon>
    </lineage>
</organism>
<dbReference type="OrthoDB" id="3251634at2759"/>
<protein>
    <submittedName>
        <fullName evidence="1">Uncharacterized protein</fullName>
    </submittedName>
</protein>
<name>A0A2H3E1Z7_ARMGA</name>
<gene>
    <name evidence="1" type="ORF">ARMGADRAFT_929022</name>
</gene>
<dbReference type="AlphaFoldDB" id="A0A2H3E1Z7"/>
<feature type="non-terminal residue" evidence="1">
    <location>
        <position position="1"/>
    </location>
</feature>
<reference evidence="2" key="1">
    <citation type="journal article" date="2017" name="Nat. Ecol. Evol.">
        <title>Genome expansion and lineage-specific genetic innovations in the forest pathogenic fungi Armillaria.</title>
        <authorList>
            <person name="Sipos G."/>
            <person name="Prasanna A.N."/>
            <person name="Walter M.C."/>
            <person name="O'Connor E."/>
            <person name="Balint B."/>
            <person name="Krizsan K."/>
            <person name="Kiss B."/>
            <person name="Hess J."/>
            <person name="Varga T."/>
            <person name="Slot J."/>
            <person name="Riley R."/>
            <person name="Boka B."/>
            <person name="Rigling D."/>
            <person name="Barry K."/>
            <person name="Lee J."/>
            <person name="Mihaltcheva S."/>
            <person name="LaButti K."/>
            <person name="Lipzen A."/>
            <person name="Waldron R."/>
            <person name="Moloney N.M."/>
            <person name="Sperisen C."/>
            <person name="Kredics L."/>
            <person name="Vagvoelgyi C."/>
            <person name="Patrignani A."/>
            <person name="Fitzpatrick D."/>
            <person name="Nagy I."/>
            <person name="Doyle S."/>
            <person name="Anderson J.B."/>
            <person name="Grigoriev I.V."/>
            <person name="Gueldener U."/>
            <person name="Muensterkoetter M."/>
            <person name="Nagy L.G."/>
        </authorList>
    </citation>
    <scope>NUCLEOTIDE SEQUENCE [LARGE SCALE GENOMIC DNA]</scope>
    <source>
        <strain evidence="2">Ar21-2</strain>
    </source>
</reference>
<evidence type="ECO:0000313" key="1">
    <source>
        <dbReference type="EMBL" id="PBK93716.1"/>
    </source>
</evidence>
<dbReference type="OMA" id="YISFDHR"/>
<proteinExistence type="predicted"/>
<evidence type="ECO:0000313" key="2">
    <source>
        <dbReference type="Proteomes" id="UP000217790"/>
    </source>
</evidence>